<organism evidence="8 9">
    <name type="scientific">Mytilus edulis</name>
    <name type="common">Blue mussel</name>
    <dbReference type="NCBI Taxonomy" id="6550"/>
    <lineage>
        <taxon>Eukaryota</taxon>
        <taxon>Metazoa</taxon>
        <taxon>Spiralia</taxon>
        <taxon>Lophotrochozoa</taxon>
        <taxon>Mollusca</taxon>
        <taxon>Bivalvia</taxon>
        <taxon>Autobranchia</taxon>
        <taxon>Pteriomorphia</taxon>
        <taxon>Mytilida</taxon>
        <taxon>Mytiloidea</taxon>
        <taxon>Mytilidae</taxon>
        <taxon>Mytilinae</taxon>
        <taxon>Mytilus</taxon>
    </lineage>
</organism>
<proteinExistence type="predicted"/>
<feature type="transmembrane region" description="Helical" evidence="5">
    <location>
        <begin position="461"/>
        <end position="480"/>
    </location>
</feature>
<keyword evidence="3 5" id="KW-1133">Transmembrane helix</keyword>
<feature type="chain" id="PRO_5035848969" evidence="6">
    <location>
        <begin position="18"/>
        <end position="671"/>
    </location>
</feature>
<name>A0A8S3ST53_MYTED</name>
<dbReference type="GO" id="GO:0005886">
    <property type="term" value="C:plasma membrane"/>
    <property type="evidence" value="ECO:0007669"/>
    <property type="project" value="TreeGrafter"/>
</dbReference>
<evidence type="ECO:0000313" key="9">
    <source>
        <dbReference type="Proteomes" id="UP000683360"/>
    </source>
</evidence>
<keyword evidence="6" id="KW-0732">Signal</keyword>
<dbReference type="PANTHER" id="PTHR12127:SF7">
    <property type="entry name" value="SD02261P"/>
    <property type="match status" value="1"/>
</dbReference>
<feature type="transmembrane region" description="Helical" evidence="5">
    <location>
        <begin position="492"/>
        <end position="514"/>
    </location>
</feature>
<dbReference type="Proteomes" id="UP000683360">
    <property type="component" value="Unassembled WGS sequence"/>
</dbReference>
<accession>A0A8S3ST53</accession>
<keyword evidence="9" id="KW-1185">Reference proteome</keyword>
<dbReference type="OrthoDB" id="263481at2759"/>
<dbReference type="GO" id="GO:0005765">
    <property type="term" value="C:lysosomal membrane"/>
    <property type="evidence" value="ECO:0007669"/>
    <property type="project" value="TreeGrafter"/>
</dbReference>
<comment type="caution">
    <text evidence="8">The sequence shown here is derived from an EMBL/GenBank/DDBJ whole genome shotgun (WGS) entry which is preliminary data.</text>
</comment>
<protein>
    <submittedName>
        <fullName evidence="8">MCOLN3</fullName>
    </submittedName>
</protein>
<evidence type="ECO:0000256" key="1">
    <source>
        <dbReference type="ARBA" id="ARBA00004141"/>
    </source>
</evidence>
<evidence type="ECO:0000256" key="5">
    <source>
        <dbReference type="SAM" id="Phobius"/>
    </source>
</evidence>
<reference evidence="8" key="1">
    <citation type="submission" date="2021-03" db="EMBL/GenBank/DDBJ databases">
        <authorList>
            <person name="Bekaert M."/>
        </authorList>
    </citation>
    <scope>NUCLEOTIDE SEQUENCE</scope>
</reference>
<evidence type="ECO:0000256" key="6">
    <source>
        <dbReference type="SAM" id="SignalP"/>
    </source>
</evidence>
<dbReference type="GO" id="GO:0072345">
    <property type="term" value="F:NAADP-sensitive calcium-release channel activity"/>
    <property type="evidence" value="ECO:0007669"/>
    <property type="project" value="TreeGrafter"/>
</dbReference>
<dbReference type="InterPro" id="IPR013122">
    <property type="entry name" value="PKD1_2_channel"/>
</dbReference>
<evidence type="ECO:0000259" key="7">
    <source>
        <dbReference type="Pfam" id="PF08016"/>
    </source>
</evidence>
<dbReference type="InterPro" id="IPR039031">
    <property type="entry name" value="Mucolipin"/>
</dbReference>
<evidence type="ECO:0000256" key="2">
    <source>
        <dbReference type="ARBA" id="ARBA00022692"/>
    </source>
</evidence>
<feature type="domain" description="Polycystin cation channel PKD1/PKD2" evidence="7">
    <location>
        <begin position="490"/>
        <end position="630"/>
    </location>
</feature>
<keyword evidence="2 5" id="KW-0812">Transmembrane</keyword>
<sequence length="671" mass="77188">MLGAWLVFSIYISYGICHTALNLDEFPECVIADKIDQSLHHTNRCEDPENMLDTTDGSYEKERSTQKRVSQQGSRALSSLLNSVKDLYLSKKKQLDLFDSMVASVLNYASEIWGFNRGQEETEINDAGPKKKKKKAKIRFRDIVDMMKRRESQYSQYDEETSNVLNMLRVHFGDPFSRCLNEKNTVRKVPIKMILLLIKLILVTAQLIMFGSERAEFVEYLKGNNIAMKNLLFKDWDPEYEAFPYPPGIGPYAVYTIDDLHEHIDYAVNRYYKLPGTAEGHFHRNGTIDLDPTIINKCKILTSNFTTYGFDPTIRQLMTSVNGSLVRLLGVELKFTVTSIRIDMEEPATRSQCFRVAGMITFDNVKLNGQIKQDLKTWIDSFQCAGFIENKFIEDDIAVAVMLLVATMLSVLLSVRSFYFSIKTLQVTTDYFRRRHPVIDGKAVEELSAEGKWEIVKARDVLIIVSDVCTIAGTGFKMVINSQALSSSSNMYDACGILLGSGCLFVWLGVLHYLSYDSRLNLLFRVMAKASGQVMRFLFCFVILFIGFTLCGWVVLGPYHMKFFRIWQAFFCLYSILDGDELYLNYVTVEDDKQIVWWFNSIFITLFHLVFAVIAMNIFIAIFTSTYEVMQEKDERSDLKKWLDNYRHKKKFNLTKKCKTCFCGCIEIVDG</sequence>
<evidence type="ECO:0000256" key="3">
    <source>
        <dbReference type="ARBA" id="ARBA00022989"/>
    </source>
</evidence>
<feature type="transmembrane region" description="Helical" evidence="5">
    <location>
        <begin position="595"/>
        <end position="623"/>
    </location>
</feature>
<evidence type="ECO:0000256" key="4">
    <source>
        <dbReference type="ARBA" id="ARBA00023136"/>
    </source>
</evidence>
<feature type="transmembrane region" description="Helical" evidence="5">
    <location>
        <begin position="534"/>
        <end position="556"/>
    </location>
</feature>
<comment type="subcellular location">
    <subcellularLocation>
        <location evidence="1">Membrane</location>
        <topology evidence="1">Multi-pass membrane protein</topology>
    </subcellularLocation>
</comment>
<feature type="signal peptide" evidence="6">
    <location>
        <begin position="1"/>
        <end position="17"/>
    </location>
</feature>
<dbReference type="PANTHER" id="PTHR12127">
    <property type="entry name" value="MUCOLIPIN"/>
    <property type="match status" value="1"/>
</dbReference>
<dbReference type="EMBL" id="CAJPWZ010001640">
    <property type="protein sequence ID" value="CAG2219724.1"/>
    <property type="molecule type" value="Genomic_DNA"/>
</dbReference>
<dbReference type="AlphaFoldDB" id="A0A8S3ST53"/>
<keyword evidence="4 5" id="KW-0472">Membrane</keyword>
<evidence type="ECO:0000313" key="8">
    <source>
        <dbReference type="EMBL" id="CAG2219724.1"/>
    </source>
</evidence>
<gene>
    <name evidence="8" type="ORF">MEDL_33281</name>
</gene>
<feature type="transmembrane region" description="Helical" evidence="5">
    <location>
        <begin position="397"/>
        <end position="419"/>
    </location>
</feature>
<dbReference type="Pfam" id="PF08016">
    <property type="entry name" value="PKD_channel"/>
    <property type="match status" value="1"/>
</dbReference>
<dbReference type="Gene3D" id="1.10.287.70">
    <property type="match status" value="1"/>
</dbReference>